<dbReference type="NCBIfam" id="NF003252">
    <property type="entry name" value="PRK04208.1"/>
    <property type="match status" value="1"/>
</dbReference>
<dbReference type="EC" id="4.1.1.39" evidence="4"/>
<evidence type="ECO:0000313" key="4">
    <source>
        <dbReference type="EMBL" id="CUS06078.1"/>
    </source>
</evidence>
<gene>
    <name evidence="4" type="primary">cbbL</name>
    <name evidence="4" type="ORF">CFX0092_B0544</name>
</gene>
<dbReference type="InterPro" id="IPR000685">
    <property type="entry name" value="RuBisCO_lsu_C"/>
</dbReference>
<keyword evidence="6" id="KW-0479">Metal-binding</keyword>
<dbReference type="InterPro" id="IPR017443">
    <property type="entry name" value="RuBisCO_lsu_fd_N"/>
</dbReference>
<evidence type="ECO:0000313" key="5">
    <source>
        <dbReference type="Proteomes" id="UP000215027"/>
    </source>
</evidence>
<dbReference type="SUPFAM" id="SSF54966">
    <property type="entry name" value="RuBisCO, large subunit, small (N-terminal) domain"/>
    <property type="match status" value="1"/>
</dbReference>
<dbReference type="Proteomes" id="UP000215027">
    <property type="component" value="Chromosome II"/>
</dbReference>
<dbReference type="SFLD" id="SFLDS00014">
    <property type="entry name" value="RuBisCO"/>
    <property type="match status" value="1"/>
</dbReference>
<feature type="domain" description="Ribulose bisphosphate carboxylase large subunit ferrodoxin-like N-terminal" evidence="3">
    <location>
        <begin position="35"/>
        <end position="146"/>
    </location>
</feature>
<sequence>MAIHNPLAGPKTVKARPTAELSDAYKAGVRAYAVDYYVPDYIPQDTDLLCAFRIQPRGVDMIEAAAAVAAESSTGTWTEVWSNQLTDIDFYKAKVYAITGDIAYIAYPLDLFEENSVVNIMSSIVGNVFGFKAVGALRLEDMRIPLALVKTFPGPRVGIYDERVWSNKWDRPLIGGTVKPKLGLSPKAYSTIIYECLSGGLDTSKDDENMNSQPFSRWRDRFMYAQEAVDRAAAETNEFKGHWHNVTAGSTEESLRRLEYAYELGSRMVMFDFLTAGFAASADIFKRAGELDMIVHCHRAMHAVFTRQANHGIAMRVVAKWLRLTGGDHLHTGTVVGKLEGSWNDTLGIIDILRERYVKANLEHGLYFDQDFGGLKASWPVASGGIHVHHVPDLLKIYGNDAFFLFGGGTHGHPDGSRAGAIANRAAVEAVSAGQTLQQAARSCPELRKSLELWADVKFEVVQ</sequence>
<evidence type="ECO:0000259" key="3">
    <source>
        <dbReference type="Pfam" id="PF02788"/>
    </source>
</evidence>
<keyword evidence="4" id="KW-0456">Lyase</keyword>
<evidence type="ECO:0000259" key="2">
    <source>
        <dbReference type="Pfam" id="PF00016"/>
    </source>
</evidence>
<organism evidence="4 5">
    <name type="scientific">Candidatus Promineifilum breve</name>
    <dbReference type="NCBI Taxonomy" id="1806508"/>
    <lineage>
        <taxon>Bacteria</taxon>
        <taxon>Bacillati</taxon>
        <taxon>Chloroflexota</taxon>
        <taxon>Ardenticatenia</taxon>
        <taxon>Candidatus Promineifilales</taxon>
        <taxon>Candidatus Promineifilaceae</taxon>
        <taxon>Candidatus Promineifilum</taxon>
    </lineage>
</organism>
<dbReference type="PANTHER" id="PTHR42704:SF17">
    <property type="entry name" value="RIBULOSE BISPHOSPHATE CARBOXYLASE LARGE CHAIN"/>
    <property type="match status" value="1"/>
</dbReference>
<keyword evidence="5" id="KW-1185">Reference proteome</keyword>
<keyword evidence="6" id="KW-0002">3D-structure</keyword>
<evidence type="ECO:0000256" key="1">
    <source>
        <dbReference type="RuleBase" id="RU003834"/>
    </source>
</evidence>
<dbReference type="SFLD" id="SFLDG00301">
    <property type="entry name" value="RuBisCO-like_proteins"/>
    <property type="match status" value="1"/>
</dbReference>
<dbReference type="AlphaFoldDB" id="A0A160T9D2"/>
<dbReference type="InterPro" id="IPR036376">
    <property type="entry name" value="RuBisCO_lsu_C_sf"/>
</dbReference>
<dbReference type="PDB" id="6URA">
    <property type="method" value="X-ray"/>
    <property type="resolution" value="2.17 A"/>
    <property type="chains" value="A/B/C/D=1-463"/>
</dbReference>
<dbReference type="Pfam" id="PF02788">
    <property type="entry name" value="RuBisCO_large_N"/>
    <property type="match status" value="1"/>
</dbReference>
<feature type="domain" description="Ribulose bisphosphate carboxylase large subunit C-terminal" evidence="2">
    <location>
        <begin position="158"/>
        <end position="454"/>
    </location>
</feature>
<feature type="binding site" evidence="6">
    <location>
        <position position="207"/>
    </location>
    <ligand>
        <name>Mg(2+)</name>
        <dbReference type="ChEBI" id="CHEBI:18420"/>
    </ligand>
</feature>
<dbReference type="PANTHER" id="PTHR42704">
    <property type="entry name" value="RIBULOSE BISPHOSPHATE CARBOXYLASE"/>
    <property type="match status" value="1"/>
</dbReference>
<dbReference type="SFLD" id="SFLDG01052">
    <property type="entry name" value="RuBisCO"/>
    <property type="match status" value="1"/>
</dbReference>
<proteinExistence type="evidence at protein level"/>
<comment type="similarity">
    <text evidence="1">Belongs to the RuBisCO large chain family.</text>
</comment>
<dbReference type="EMBL" id="LN890656">
    <property type="protein sequence ID" value="CUS06078.1"/>
    <property type="molecule type" value="Genomic_DNA"/>
</dbReference>
<dbReference type="Gene3D" id="3.20.20.110">
    <property type="entry name" value="Ribulose bisphosphate carboxylase, large subunit, C-terminal domain"/>
    <property type="match status" value="1"/>
</dbReference>
<reference evidence="6" key="2">
    <citation type="journal article" date="2020" name="Nat. Plants">
        <title>Novel bacterial clade reveals origin of form I Rubisco.</title>
        <authorList>
            <person name="Banda D.M."/>
            <person name="Pereira J.H."/>
            <person name="Liu A.K."/>
            <person name="Orr D.J."/>
            <person name="Hammel M."/>
            <person name="He C."/>
            <person name="Parry M.A.J."/>
            <person name="Carmo-Silva E."/>
            <person name="Adams P.D."/>
            <person name="Banfield J.F."/>
            <person name="Shih P.M."/>
        </authorList>
    </citation>
    <scope>X-RAY CRYSTALLOGRAPHY (2.17 ANGSTROMS) IN COMPLEX WITH MG(2+)</scope>
    <scope>CARBOXYLATION AT LYS-205</scope>
</reference>
<dbReference type="InterPro" id="IPR033966">
    <property type="entry name" value="RuBisCO"/>
</dbReference>
<evidence type="ECO:0007829" key="6">
    <source>
        <dbReference type="PDB" id="6URA"/>
    </source>
</evidence>
<dbReference type="GO" id="GO:0016984">
    <property type="term" value="F:ribulose-bisphosphate carboxylase activity"/>
    <property type="evidence" value="ECO:0007669"/>
    <property type="project" value="UniProtKB-EC"/>
</dbReference>
<dbReference type="InterPro" id="IPR036422">
    <property type="entry name" value="RuBisCO_lsu_N_sf"/>
</dbReference>
<dbReference type="KEGG" id="pbf:CFX0092_B0544"/>
<feature type="modified residue" description="N6-carboxylysine" evidence="6">
    <location>
        <position position="205"/>
    </location>
</feature>
<protein>
    <submittedName>
        <fullName evidence="4">Ribulose bisphosphate carboxylase large chain</fullName>
        <ecNumber evidence="4">4.1.1.39</ecNumber>
    </submittedName>
</protein>
<dbReference type="Gene3D" id="3.30.70.150">
    <property type="entry name" value="RuBisCO large subunit, N-terminal domain"/>
    <property type="match status" value="1"/>
</dbReference>
<accession>A0A160T9D2</accession>
<dbReference type="SMR" id="A0A160T9D2"/>
<dbReference type="GO" id="GO:0000287">
    <property type="term" value="F:magnesium ion binding"/>
    <property type="evidence" value="ECO:0007669"/>
    <property type="project" value="InterPro"/>
</dbReference>
<feature type="binding site" evidence="6">
    <location>
        <position position="208"/>
    </location>
    <ligand>
        <name>Mg(2+)</name>
        <dbReference type="ChEBI" id="CHEBI:18420"/>
    </ligand>
</feature>
<dbReference type="Pfam" id="PF00016">
    <property type="entry name" value="RuBisCO_large"/>
    <property type="match status" value="1"/>
</dbReference>
<dbReference type="SUPFAM" id="SSF51649">
    <property type="entry name" value="RuBisCo, C-terminal domain"/>
    <property type="match status" value="1"/>
</dbReference>
<dbReference type="GO" id="GO:0015977">
    <property type="term" value="P:carbon fixation"/>
    <property type="evidence" value="ECO:0007669"/>
    <property type="project" value="InterPro"/>
</dbReference>
<name>A0A160T9D2_9CHLR</name>
<reference evidence="4" key="1">
    <citation type="submission" date="2016-01" db="EMBL/GenBank/DDBJ databases">
        <authorList>
            <person name="Mcilroy J.S."/>
            <person name="Karst M S."/>
            <person name="Albertsen M."/>
        </authorList>
    </citation>
    <scope>NUCLEOTIDE SEQUENCE</scope>
    <source>
        <strain evidence="4">Cfx-K</strain>
    </source>
</reference>
<feature type="binding site" evidence="6">
    <location>
        <position position="205"/>
    </location>
    <ligand>
        <name>Mg(2+)</name>
        <dbReference type="ChEBI" id="CHEBI:18420"/>
    </ligand>
</feature>